<dbReference type="AlphaFoldDB" id="A0A226DN98"/>
<dbReference type="PANTHER" id="PTHR38563">
    <property type="entry name" value="FL(2)D-ASSOCIATED COMPLEX COMPONENT"/>
    <property type="match status" value="1"/>
</dbReference>
<feature type="compositionally biased region" description="Low complexity" evidence="1">
    <location>
        <begin position="151"/>
        <end position="173"/>
    </location>
</feature>
<dbReference type="GO" id="GO:0016556">
    <property type="term" value="P:mRNA modification"/>
    <property type="evidence" value="ECO:0007669"/>
    <property type="project" value="InterPro"/>
</dbReference>
<accession>A0A226DN98</accession>
<feature type="region of interest" description="Disordered" evidence="1">
    <location>
        <begin position="1"/>
        <end position="642"/>
    </location>
</feature>
<reference evidence="2 3" key="1">
    <citation type="submission" date="2015-12" db="EMBL/GenBank/DDBJ databases">
        <title>The genome of Folsomia candida.</title>
        <authorList>
            <person name="Faddeeva A."/>
            <person name="Derks M.F."/>
            <person name="Anvar Y."/>
            <person name="Smit S."/>
            <person name="Van Straalen N."/>
            <person name="Roelofs D."/>
        </authorList>
    </citation>
    <scope>NUCLEOTIDE SEQUENCE [LARGE SCALE GENOMIC DNA]</scope>
    <source>
        <strain evidence="2 3">VU population</strain>
        <tissue evidence="2">Whole body</tissue>
    </source>
</reference>
<feature type="compositionally biased region" description="Acidic residues" evidence="1">
    <location>
        <begin position="600"/>
        <end position="610"/>
    </location>
</feature>
<feature type="compositionally biased region" description="Basic and acidic residues" evidence="1">
    <location>
        <begin position="800"/>
        <end position="812"/>
    </location>
</feature>
<evidence type="ECO:0000313" key="2">
    <source>
        <dbReference type="EMBL" id="OXA46478.1"/>
    </source>
</evidence>
<feature type="compositionally biased region" description="Basic and acidic residues" evidence="1">
    <location>
        <begin position="506"/>
        <end position="554"/>
    </location>
</feature>
<feature type="compositionally biased region" description="Polar residues" evidence="1">
    <location>
        <begin position="448"/>
        <end position="474"/>
    </location>
</feature>
<feature type="compositionally biased region" description="Basic and acidic residues" evidence="1">
    <location>
        <begin position="399"/>
        <end position="408"/>
    </location>
</feature>
<name>A0A226DN98_FOLCA</name>
<feature type="compositionally biased region" description="Low complexity" evidence="1">
    <location>
        <begin position="213"/>
        <end position="224"/>
    </location>
</feature>
<dbReference type="OrthoDB" id="6022762at2759"/>
<evidence type="ECO:0000256" key="1">
    <source>
        <dbReference type="SAM" id="MobiDB-lite"/>
    </source>
</evidence>
<dbReference type="InterPro" id="IPR040427">
    <property type="entry name" value="Flacc"/>
</dbReference>
<dbReference type="Proteomes" id="UP000198287">
    <property type="component" value="Unassembled WGS sequence"/>
</dbReference>
<proteinExistence type="predicted"/>
<keyword evidence="3" id="KW-1185">Reference proteome</keyword>
<dbReference type="GO" id="GO:0036396">
    <property type="term" value="C:RNA N6-methyladenosine methyltransferase complex"/>
    <property type="evidence" value="ECO:0007669"/>
    <property type="project" value="InterPro"/>
</dbReference>
<feature type="compositionally biased region" description="Polar residues" evidence="1">
    <location>
        <begin position="33"/>
        <end position="42"/>
    </location>
</feature>
<organism evidence="2 3">
    <name type="scientific">Folsomia candida</name>
    <name type="common">Springtail</name>
    <dbReference type="NCBI Taxonomy" id="158441"/>
    <lineage>
        <taxon>Eukaryota</taxon>
        <taxon>Metazoa</taxon>
        <taxon>Ecdysozoa</taxon>
        <taxon>Arthropoda</taxon>
        <taxon>Hexapoda</taxon>
        <taxon>Collembola</taxon>
        <taxon>Entomobryomorpha</taxon>
        <taxon>Isotomoidea</taxon>
        <taxon>Isotomidae</taxon>
        <taxon>Proisotominae</taxon>
        <taxon>Folsomia</taxon>
    </lineage>
</organism>
<dbReference type="EMBL" id="LNIX01000015">
    <property type="protein sequence ID" value="OXA46478.1"/>
    <property type="molecule type" value="Genomic_DNA"/>
</dbReference>
<gene>
    <name evidence="2" type="ORF">Fcan01_18561</name>
</gene>
<evidence type="ECO:0000313" key="3">
    <source>
        <dbReference type="Proteomes" id="UP000198287"/>
    </source>
</evidence>
<feature type="compositionally biased region" description="Basic and acidic residues" evidence="1">
    <location>
        <begin position="362"/>
        <end position="392"/>
    </location>
</feature>
<feature type="compositionally biased region" description="Basic and acidic residues" evidence="1">
    <location>
        <begin position="437"/>
        <end position="446"/>
    </location>
</feature>
<feature type="compositionally biased region" description="Basic and acidic residues" evidence="1">
    <location>
        <begin position="117"/>
        <end position="128"/>
    </location>
</feature>
<feature type="compositionally biased region" description="Basic and acidic residues" evidence="1">
    <location>
        <begin position="277"/>
        <end position="298"/>
    </location>
</feature>
<feature type="region of interest" description="Disordered" evidence="1">
    <location>
        <begin position="789"/>
        <end position="813"/>
    </location>
</feature>
<feature type="compositionally biased region" description="Basic residues" evidence="1">
    <location>
        <begin position="1"/>
        <end position="10"/>
    </location>
</feature>
<comment type="caution">
    <text evidence="2">The sequence shown here is derived from an EMBL/GenBank/DDBJ whole genome shotgun (WGS) entry which is preliminary data.</text>
</comment>
<dbReference type="STRING" id="158441.A0A226DN98"/>
<dbReference type="PANTHER" id="PTHR38563:SF1">
    <property type="entry name" value="FL(2)D-ASSOCIATED COMPLEX COMPONENT"/>
    <property type="match status" value="1"/>
</dbReference>
<feature type="compositionally biased region" description="Basic and acidic residues" evidence="1">
    <location>
        <begin position="252"/>
        <end position="264"/>
    </location>
</feature>
<dbReference type="OMA" id="NDAYMHA"/>
<feature type="compositionally biased region" description="Basic and acidic residues" evidence="1">
    <location>
        <begin position="577"/>
        <end position="590"/>
    </location>
</feature>
<protein>
    <submittedName>
        <fullName evidence="2">Zinc finger CCCH domain-containing protein 13</fullName>
    </submittedName>
</protein>
<feature type="compositionally biased region" description="Low complexity" evidence="1">
    <location>
        <begin position="556"/>
        <end position="573"/>
    </location>
</feature>
<sequence length="885" mass="98798">MSKNSGKSRRFVPEKEEKRPSVFERLGVRRDNSSIANYTSESRWPDTMQGHSSSTRERDTSRPRGSGPLSFDKRQSPSFSPPVKNKEAKLSTPKKSNPNSKRLPRSDEKRGSKKDKQRSADKSKTIIDKKKKKGQKTSSASSGETSDDDSSSSQSSSSSSSTSSNNSSSSDSSVPSVQLNSEKTKAKKPLKSKVLDNSGKKRAPLPATATYHSSRSSSSGVDSSPTKRGPIPIDLREKLNARSPSGGVSKDQYQKKIQPGDKRPKPYNNNSGPLPLLDDRNKKRGPPDHHTSSQDDMKRRRLLSPPPHIGNKYRVGPPEDPPYHHRRAPPQIPMHSEHPKRGRSPQSYHNKDSHQQGQRSTHSSDRRLDLPPRRHPADRPDVRNNDRGDRRNSPYNSKPDYDKRRDPPPEFGRVGGGGDNRPRERVAPPIRSSQMDMRQDRDRMDQRPPNNDYQRRPTQQMRSPYNSSSADQGRNNNNFNNSYNKGSPAPYEMDRQRFPQQNSTSRPDEKRQTLLPKSKEALAERYEQMRKSGYVDKWVDETVKATHDTQRGSEDAPSPLLSTPSSKSALSPARSTTKAEDKDAGKDANKIEAILPPVDDLSDFSDDADELLNVIPPEPPAETEQAVTEELNKSPVLPPKKELAPEKQTVIETPVPIQKRSTSIENTTTRSTISQDRSSLAAKVSKMQTSLPSQSQTDDILDRMDFEEISDEELGEVENRVHIVDALGVDWASLVCQEKRCDEQTSANLSKSTSARKRWRPINILSGRISKKLAGESLYNRILELKKAEDATDSAENDGTQEKGTAKKDTGVLEKIGLGPNSRALSSRRDMAVRRYLLDLPPKNLLSLDLFHNNTTTTTPEMDSIGELYKLSIDMFKASSAVSSS</sequence>
<feature type="compositionally biased region" description="Basic and acidic residues" evidence="1">
    <location>
        <begin position="11"/>
        <end position="32"/>
    </location>
</feature>
<feature type="compositionally biased region" description="Low complexity" evidence="1">
    <location>
        <begin position="475"/>
        <end position="484"/>
    </location>
</feature>